<dbReference type="PANTHER" id="PTHR39585">
    <property type="entry name" value="FAD ASSEMBLY FACTOR SDHE"/>
    <property type="match status" value="1"/>
</dbReference>
<dbReference type="GO" id="GO:0005737">
    <property type="term" value="C:cytoplasm"/>
    <property type="evidence" value="ECO:0007669"/>
    <property type="project" value="UniProtKB-SubCell"/>
</dbReference>
<dbReference type="Proteomes" id="UP000019184">
    <property type="component" value="Unassembled WGS sequence"/>
</dbReference>
<comment type="caution">
    <text evidence="6">The sequence shown here is derived from an EMBL/GenBank/DDBJ whole genome shotgun (WGS) entry which is preliminary data.</text>
</comment>
<dbReference type="InterPro" id="IPR036714">
    <property type="entry name" value="SDH_sf"/>
</dbReference>
<name>A0A7U7GCG7_9GAMM</name>
<dbReference type="Pfam" id="PF03937">
    <property type="entry name" value="Sdh5"/>
    <property type="match status" value="1"/>
</dbReference>
<sequence>MDEQMGKLRWRCRRGMKELDLLTLGYLEQYYPDAAAEDQQAFADLLELQDPLLMSYMVGRETPADAVTARVVGIMRTLVKYSA</sequence>
<evidence type="ECO:0000256" key="5">
    <source>
        <dbReference type="ARBA" id="ARBA00023186"/>
    </source>
</evidence>
<dbReference type="AlphaFoldDB" id="A0A7U7GCG7"/>
<evidence type="ECO:0000313" key="6">
    <source>
        <dbReference type="EMBL" id="CDH45254.1"/>
    </source>
</evidence>
<evidence type="ECO:0000313" key="7">
    <source>
        <dbReference type="Proteomes" id="UP000019184"/>
    </source>
</evidence>
<keyword evidence="4" id="KW-0963">Cytoplasm</keyword>
<dbReference type="Gene3D" id="1.10.150.250">
    <property type="entry name" value="Flavinator of succinate dehydrogenase"/>
    <property type="match status" value="1"/>
</dbReference>
<evidence type="ECO:0000256" key="1">
    <source>
        <dbReference type="ARBA" id="ARBA00004496"/>
    </source>
</evidence>
<comment type="similarity">
    <text evidence="2">Belongs to the SdhE FAD assembly factor family.</text>
</comment>
<protein>
    <recommendedName>
        <fullName evidence="3">FAD assembly factor SdhE</fullName>
    </recommendedName>
</protein>
<comment type="subcellular location">
    <subcellularLocation>
        <location evidence="1">Cytoplasm</location>
    </subcellularLocation>
</comment>
<keyword evidence="7" id="KW-1185">Reference proteome</keyword>
<gene>
    <name evidence="6" type="ORF">BN874_220024</name>
</gene>
<dbReference type="InterPro" id="IPR050531">
    <property type="entry name" value="SdhE_FAD_assembly_factor"/>
</dbReference>
<keyword evidence="5" id="KW-0143">Chaperone</keyword>
<dbReference type="GO" id="GO:0006105">
    <property type="term" value="P:succinate metabolic process"/>
    <property type="evidence" value="ECO:0007669"/>
    <property type="project" value="TreeGrafter"/>
</dbReference>
<evidence type="ECO:0000256" key="2">
    <source>
        <dbReference type="ARBA" id="ARBA00008571"/>
    </source>
</evidence>
<reference evidence="6 7" key="1">
    <citation type="journal article" date="2014" name="ISME J.">
        <title>Candidatus Competibacter-lineage genomes retrieved from metagenomes reveal functional metabolic diversity.</title>
        <authorList>
            <person name="McIlroy S.J."/>
            <person name="Albertsen M."/>
            <person name="Andresen E.K."/>
            <person name="Saunders A.M."/>
            <person name="Kristiansen R."/>
            <person name="Stokholm-Bjerregaard M."/>
            <person name="Nielsen K.L."/>
            <person name="Nielsen P.H."/>
        </authorList>
    </citation>
    <scope>NUCLEOTIDE SEQUENCE [LARGE SCALE GENOMIC DNA]</scope>
    <source>
        <strain evidence="6 7">Run_B_J11</strain>
    </source>
</reference>
<dbReference type="EMBL" id="CBTK010000135">
    <property type="protein sequence ID" value="CDH45254.1"/>
    <property type="molecule type" value="Genomic_DNA"/>
</dbReference>
<evidence type="ECO:0000256" key="3">
    <source>
        <dbReference type="ARBA" id="ARBA00019418"/>
    </source>
</evidence>
<proteinExistence type="inferred from homology"/>
<accession>A0A7U7GCG7</accession>
<dbReference type="InterPro" id="IPR005631">
    <property type="entry name" value="SDH"/>
</dbReference>
<dbReference type="SUPFAM" id="SSF109910">
    <property type="entry name" value="YgfY-like"/>
    <property type="match status" value="1"/>
</dbReference>
<dbReference type="RefSeq" id="WP_051497689.1">
    <property type="nucleotide sequence ID" value="NZ_CBTK010000135.1"/>
</dbReference>
<dbReference type="PANTHER" id="PTHR39585:SF1">
    <property type="entry name" value="FAD ASSEMBLY FACTOR SDHE"/>
    <property type="match status" value="1"/>
</dbReference>
<organism evidence="6 7">
    <name type="scientific">Candidatus Contendobacter odensis Run_B_J11</name>
    <dbReference type="NCBI Taxonomy" id="1400861"/>
    <lineage>
        <taxon>Bacteria</taxon>
        <taxon>Pseudomonadati</taxon>
        <taxon>Pseudomonadota</taxon>
        <taxon>Gammaproteobacteria</taxon>
        <taxon>Candidatus Competibacteraceae</taxon>
        <taxon>Candidatus Contendibacter</taxon>
    </lineage>
</organism>
<evidence type="ECO:0000256" key="4">
    <source>
        <dbReference type="ARBA" id="ARBA00022490"/>
    </source>
</evidence>